<evidence type="ECO:0000256" key="2">
    <source>
        <dbReference type="SAM" id="SignalP"/>
    </source>
</evidence>
<name>F8DGF6_STREP</name>
<evidence type="ECO:0000313" key="5">
    <source>
        <dbReference type="Proteomes" id="UP000001502"/>
    </source>
</evidence>
<keyword evidence="2" id="KW-0732">Signal</keyword>
<evidence type="ECO:0000259" key="3">
    <source>
        <dbReference type="Pfam" id="PF14133"/>
    </source>
</evidence>
<dbReference type="KEGG" id="scp:HMPREF0833_10374"/>
<proteinExistence type="predicted"/>
<dbReference type="Proteomes" id="UP000001502">
    <property type="component" value="Chromosome"/>
</dbReference>
<reference evidence="5" key="1">
    <citation type="submission" date="2011-06" db="EMBL/GenBank/DDBJ databases">
        <title>Complete sequence of Streptococcus parasanguinis strain ATCC 15912.</title>
        <authorList>
            <person name="Muzny D."/>
            <person name="Qin X."/>
            <person name="Buhay C."/>
            <person name="Dugan-Rocha S."/>
            <person name="Ding Y."/>
            <person name="Chen G."/>
            <person name="Hawes A."/>
            <person name="Holder M."/>
            <person name="Jhangiani S."/>
            <person name="Johnson A."/>
            <person name="Khan Z."/>
            <person name="Li Z."/>
            <person name="Liu W."/>
            <person name="Liu X."/>
            <person name="Perez L."/>
            <person name="Shen H."/>
            <person name="Wang Q."/>
            <person name="Watt J."/>
            <person name="Xi L."/>
            <person name="Xin Y."/>
            <person name="Zhou J."/>
            <person name="Deng J."/>
            <person name="Jiang H."/>
            <person name="Liu Y."/>
            <person name="Qu J."/>
            <person name="Song X.-Z."/>
            <person name="Zhang L."/>
            <person name="Villasana D."/>
            <person name="Johnson A."/>
            <person name="Liu J."/>
            <person name="Liyanage D."/>
            <person name="Lorensuhewa L."/>
            <person name="Robinson T."/>
            <person name="Song A."/>
            <person name="Song B.-B."/>
            <person name="Dinh H."/>
            <person name="Thornton R."/>
            <person name="Coyle M."/>
            <person name="Francisco L."/>
            <person name="Jackson L."/>
            <person name="Javaid M."/>
            <person name="Korchina V."/>
            <person name="Kovar C."/>
            <person name="Mata R."/>
            <person name="Mathew T."/>
            <person name="Ngo R."/>
            <person name="Nguyen L."/>
            <person name="Nguyen N."/>
            <person name="Okwuonu G."/>
            <person name="Ongeri F."/>
            <person name="Pham C."/>
            <person name="Simmons D."/>
            <person name="Wilczek-Boney K."/>
            <person name="Hale W."/>
            <person name="Jakkamsetti A."/>
            <person name="Pham P."/>
            <person name="Ruth R."/>
            <person name="San Lucas F."/>
            <person name="Warren J."/>
            <person name="Zhang J."/>
            <person name="Zhao Z."/>
            <person name="Zhou C."/>
            <person name="Zhu D."/>
            <person name="Lee S."/>
            <person name="Bess C."/>
            <person name="Blankenburg K."/>
            <person name="Forbes L."/>
            <person name="Fu Q."/>
            <person name="Gubbala S."/>
            <person name="Hirani K."/>
            <person name="Jayaseelan J.C."/>
            <person name="Lara F."/>
            <person name="Munidasa M."/>
            <person name="Palculict T."/>
            <person name="Patil S."/>
            <person name="Pu L.-L."/>
            <person name="Saada N."/>
            <person name="Tang L."/>
            <person name="Weissenberger G."/>
            <person name="Zhu Y."/>
            <person name="Hemphill L."/>
            <person name="Shang Y."/>
            <person name="Youmans B."/>
            <person name="Ayvaz T."/>
            <person name="Ross M."/>
            <person name="Santibanez J."/>
            <person name="Aqrawi P."/>
            <person name="Gross S."/>
            <person name="Joshi V."/>
            <person name="Fowler G."/>
            <person name="Nazareth L."/>
            <person name="Reid J."/>
            <person name="Worley K."/>
            <person name="Petrosino J."/>
            <person name="Highlander S."/>
            <person name="Gibbs R."/>
        </authorList>
    </citation>
    <scope>NUCLEOTIDE SEQUENCE [LARGE SCALE GENOMIC DNA]</scope>
    <source>
        <strain evidence="5">ATCC 15912 / DSM 6778 / CIP 104372 / LMG 14537</strain>
    </source>
</reference>
<dbReference type="EMBL" id="CP002843">
    <property type="protein sequence ID" value="AEH55405.1"/>
    <property type="molecule type" value="Genomic_DNA"/>
</dbReference>
<feature type="chain" id="PRO_5039228834" description="DUF4300 domain-containing protein" evidence="2">
    <location>
        <begin position="34"/>
        <end position="307"/>
    </location>
</feature>
<dbReference type="InterPro" id="IPR025389">
    <property type="entry name" value="DUF4300"/>
</dbReference>
<feature type="region of interest" description="Disordered" evidence="1">
    <location>
        <begin position="42"/>
        <end position="64"/>
    </location>
</feature>
<organism evidence="4 5">
    <name type="scientific">Streptococcus parasanguinis (strain ATCC 15912 / DSM 6778 / CIP 104372 / LMG 14537)</name>
    <dbReference type="NCBI Taxonomy" id="760570"/>
    <lineage>
        <taxon>Bacteria</taxon>
        <taxon>Bacillati</taxon>
        <taxon>Bacillota</taxon>
        <taxon>Bacilli</taxon>
        <taxon>Lactobacillales</taxon>
        <taxon>Streptococcaceae</taxon>
        <taxon>Streptococcus</taxon>
    </lineage>
</organism>
<sequence>MILTTIIRRNHFMKPSKKIMLLTSCVLAIFALAACGSNQKQSKEKQESSTVQKSSSDKERYKGSYSNLNSKASVEEVRTLLSAYLDQESVDKFLGLVTDYDSIVGSVGLTGDFSKFKKTDYNVEKISDLWTKKKGDFVGTNCRINSYTLLKNRIEIPKMKADSELLFVDNDAIDKGKVFDEADKEAFNILYSRVPTEATTDVKVHAKKMEEYFAHFKFNENARMLSVIVHDNLDGNTLFVGHVGVLVPAKDGYLFVEKLTFEEPYQAIKFATKEDVYKYLETKYQNYTGEGLAKPFIMDNEKWVEMK</sequence>
<protein>
    <recommendedName>
        <fullName evidence="3">DUF4300 domain-containing protein</fullName>
    </recommendedName>
</protein>
<feature type="signal peptide" evidence="2">
    <location>
        <begin position="1"/>
        <end position="33"/>
    </location>
</feature>
<dbReference type="Pfam" id="PF14133">
    <property type="entry name" value="DUF4300"/>
    <property type="match status" value="1"/>
</dbReference>
<evidence type="ECO:0000256" key="1">
    <source>
        <dbReference type="SAM" id="MobiDB-lite"/>
    </source>
</evidence>
<dbReference type="AlphaFoldDB" id="F8DGF6"/>
<accession>F8DGF6</accession>
<feature type="domain" description="DUF4300" evidence="3">
    <location>
        <begin position="65"/>
        <end position="303"/>
    </location>
</feature>
<gene>
    <name evidence="4" type="ordered locus">HMPREF0833_10374</name>
</gene>
<evidence type="ECO:0000313" key="4">
    <source>
        <dbReference type="EMBL" id="AEH55405.1"/>
    </source>
</evidence>
<dbReference type="HOGENOM" id="CLU_061772_0_0_9"/>